<dbReference type="EMBL" id="CH963920">
    <property type="protein sequence ID" value="EDW77932.1"/>
    <property type="molecule type" value="Genomic_DNA"/>
</dbReference>
<dbReference type="OrthoDB" id="71307at2759"/>
<dbReference type="PRINTS" id="PR00689">
    <property type="entry name" value="ACOABINDINGP"/>
</dbReference>
<feature type="transmembrane region" description="Helical" evidence="3">
    <location>
        <begin position="301"/>
        <end position="320"/>
    </location>
</feature>
<accession>B4MZZ7</accession>
<evidence type="ECO:0000313" key="6">
    <source>
        <dbReference type="Proteomes" id="UP000007798"/>
    </source>
</evidence>
<dbReference type="FunCoup" id="B4MZZ7">
    <property type="interactions" value="624"/>
</dbReference>
<dbReference type="GO" id="GO:0019915">
    <property type="term" value="P:lipid storage"/>
    <property type="evidence" value="ECO:0007669"/>
    <property type="project" value="UniProtKB-ARBA"/>
</dbReference>
<dbReference type="PANTHER" id="PTHR23310">
    <property type="entry name" value="ACYL-COA-BINDING PROTEIN, ACBP"/>
    <property type="match status" value="1"/>
</dbReference>
<dbReference type="Proteomes" id="UP000007798">
    <property type="component" value="Unassembled WGS sequence"/>
</dbReference>
<evidence type="ECO:0000259" key="4">
    <source>
        <dbReference type="PROSITE" id="PS51228"/>
    </source>
</evidence>
<dbReference type="eggNOG" id="KOG0817">
    <property type="taxonomic scope" value="Eukaryota"/>
</dbReference>
<dbReference type="SUPFAM" id="SSF47027">
    <property type="entry name" value="Acyl-CoA binding protein"/>
    <property type="match status" value="1"/>
</dbReference>
<keyword evidence="3" id="KW-0472">Membrane</keyword>
<keyword evidence="6" id="KW-1185">Reference proteome</keyword>
<dbReference type="GO" id="GO:0000062">
    <property type="term" value="F:fatty-acyl-CoA binding"/>
    <property type="evidence" value="ECO:0007669"/>
    <property type="project" value="InterPro"/>
</dbReference>
<dbReference type="PhylomeDB" id="B4MZZ7"/>
<dbReference type="OMA" id="PFHSRTN"/>
<evidence type="ECO:0000256" key="2">
    <source>
        <dbReference type="SAM" id="MobiDB-lite"/>
    </source>
</evidence>
<proteinExistence type="predicted"/>
<feature type="compositionally biased region" description="Polar residues" evidence="2">
    <location>
        <begin position="129"/>
        <end position="148"/>
    </location>
</feature>
<evidence type="ECO:0000256" key="1">
    <source>
        <dbReference type="ARBA" id="ARBA00023121"/>
    </source>
</evidence>
<feature type="compositionally biased region" description="Polar residues" evidence="2">
    <location>
        <begin position="161"/>
        <end position="177"/>
    </location>
</feature>
<reference evidence="5 6" key="1">
    <citation type="journal article" date="2007" name="Nature">
        <title>Evolution of genes and genomes on the Drosophila phylogeny.</title>
        <authorList>
            <consortium name="Drosophila 12 Genomes Consortium"/>
            <person name="Clark A.G."/>
            <person name="Eisen M.B."/>
            <person name="Smith D.R."/>
            <person name="Bergman C.M."/>
            <person name="Oliver B."/>
            <person name="Markow T.A."/>
            <person name="Kaufman T.C."/>
            <person name="Kellis M."/>
            <person name="Gelbart W."/>
            <person name="Iyer V.N."/>
            <person name="Pollard D.A."/>
            <person name="Sackton T.B."/>
            <person name="Larracuente A.M."/>
            <person name="Singh N.D."/>
            <person name="Abad J.P."/>
            <person name="Abt D.N."/>
            <person name="Adryan B."/>
            <person name="Aguade M."/>
            <person name="Akashi H."/>
            <person name="Anderson W.W."/>
            <person name="Aquadro C.F."/>
            <person name="Ardell D.H."/>
            <person name="Arguello R."/>
            <person name="Artieri C.G."/>
            <person name="Barbash D.A."/>
            <person name="Barker D."/>
            <person name="Barsanti P."/>
            <person name="Batterham P."/>
            <person name="Batzoglou S."/>
            <person name="Begun D."/>
            <person name="Bhutkar A."/>
            <person name="Blanco E."/>
            <person name="Bosak S.A."/>
            <person name="Bradley R.K."/>
            <person name="Brand A.D."/>
            <person name="Brent M.R."/>
            <person name="Brooks A.N."/>
            <person name="Brown R.H."/>
            <person name="Butlin R.K."/>
            <person name="Caggese C."/>
            <person name="Calvi B.R."/>
            <person name="Bernardo de Carvalho A."/>
            <person name="Caspi A."/>
            <person name="Castrezana S."/>
            <person name="Celniker S.E."/>
            <person name="Chang J.L."/>
            <person name="Chapple C."/>
            <person name="Chatterji S."/>
            <person name="Chinwalla A."/>
            <person name="Civetta A."/>
            <person name="Clifton S.W."/>
            <person name="Comeron J.M."/>
            <person name="Costello J.C."/>
            <person name="Coyne J.A."/>
            <person name="Daub J."/>
            <person name="David R.G."/>
            <person name="Delcher A.L."/>
            <person name="Delehaunty K."/>
            <person name="Do C.B."/>
            <person name="Ebling H."/>
            <person name="Edwards K."/>
            <person name="Eickbush T."/>
            <person name="Evans J.D."/>
            <person name="Filipski A."/>
            <person name="Findeiss S."/>
            <person name="Freyhult E."/>
            <person name="Fulton L."/>
            <person name="Fulton R."/>
            <person name="Garcia A.C."/>
            <person name="Gardiner A."/>
            <person name="Garfield D.A."/>
            <person name="Garvin B.E."/>
            <person name="Gibson G."/>
            <person name="Gilbert D."/>
            <person name="Gnerre S."/>
            <person name="Godfrey J."/>
            <person name="Good R."/>
            <person name="Gotea V."/>
            <person name="Gravely B."/>
            <person name="Greenberg A.J."/>
            <person name="Griffiths-Jones S."/>
            <person name="Gross S."/>
            <person name="Guigo R."/>
            <person name="Gustafson E.A."/>
            <person name="Haerty W."/>
            <person name="Hahn M.W."/>
            <person name="Halligan D.L."/>
            <person name="Halpern A.L."/>
            <person name="Halter G.M."/>
            <person name="Han M.V."/>
            <person name="Heger A."/>
            <person name="Hillier L."/>
            <person name="Hinrichs A.S."/>
            <person name="Holmes I."/>
            <person name="Hoskins R.A."/>
            <person name="Hubisz M.J."/>
            <person name="Hultmark D."/>
            <person name="Huntley M.A."/>
            <person name="Jaffe D.B."/>
            <person name="Jagadeeshan S."/>
            <person name="Jeck W.R."/>
            <person name="Johnson J."/>
            <person name="Jones C.D."/>
            <person name="Jordan W.C."/>
            <person name="Karpen G.H."/>
            <person name="Kataoka E."/>
            <person name="Keightley P.D."/>
            <person name="Kheradpour P."/>
            <person name="Kirkness E.F."/>
            <person name="Koerich L.B."/>
            <person name="Kristiansen K."/>
            <person name="Kudrna D."/>
            <person name="Kulathinal R.J."/>
            <person name="Kumar S."/>
            <person name="Kwok R."/>
            <person name="Lander E."/>
            <person name="Langley C.H."/>
            <person name="Lapoint R."/>
            <person name="Lazzaro B.P."/>
            <person name="Lee S.J."/>
            <person name="Levesque L."/>
            <person name="Li R."/>
            <person name="Lin C.F."/>
            <person name="Lin M.F."/>
            <person name="Lindblad-Toh K."/>
            <person name="Llopart A."/>
            <person name="Long M."/>
            <person name="Low L."/>
            <person name="Lozovsky E."/>
            <person name="Lu J."/>
            <person name="Luo M."/>
            <person name="Machado C.A."/>
            <person name="Makalowski W."/>
            <person name="Marzo M."/>
            <person name="Matsuda M."/>
            <person name="Matzkin L."/>
            <person name="McAllister B."/>
            <person name="McBride C.S."/>
            <person name="McKernan B."/>
            <person name="McKernan K."/>
            <person name="Mendez-Lago M."/>
            <person name="Minx P."/>
            <person name="Mollenhauer M.U."/>
            <person name="Montooth K."/>
            <person name="Mount S.M."/>
            <person name="Mu X."/>
            <person name="Myers E."/>
            <person name="Negre B."/>
            <person name="Newfeld S."/>
            <person name="Nielsen R."/>
            <person name="Noor M.A."/>
            <person name="O'Grady P."/>
            <person name="Pachter L."/>
            <person name="Papaceit M."/>
            <person name="Parisi M.J."/>
            <person name="Parisi M."/>
            <person name="Parts L."/>
            <person name="Pedersen J.S."/>
            <person name="Pesole G."/>
            <person name="Phillippy A.M."/>
            <person name="Ponting C.P."/>
            <person name="Pop M."/>
            <person name="Porcelli D."/>
            <person name="Powell J.R."/>
            <person name="Prohaska S."/>
            <person name="Pruitt K."/>
            <person name="Puig M."/>
            <person name="Quesneville H."/>
            <person name="Ram K.R."/>
            <person name="Rand D."/>
            <person name="Rasmussen M.D."/>
            <person name="Reed L.K."/>
            <person name="Reenan R."/>
            <person name="Reily A."/>
            <person name="Remington K.A."/>
            <person name="Rieger T.T."/>
            <person name="Ritchie M.G."/>
            <person name="Robin C."/>
            <person name="Rogers Y.H."/>
            <person name="Rohde C."/>
            <person name="Rozas J."/>
            <person name="Rubenfield M.J."/>
            <person name="Ruiz A."/>
            <person name="Russo S."/>
            <person name="Salzberg S.L."/>
            <person name="Sanchez-Gracia A."/>
            <person name="Saranga D.J."/>
            <person name="Sato H."/>
            <person name="Schaeffer S.W."/>
            <person name="Schatz M.C."/>
            <person name="Schlenke T."/>
            <person name="Schwartz R."/>
            <person name="Segarra C."/>
            <person name="Singh R.S."/>
            <person name="Sirot L."/>
            <person name="Sirota M."/>
            <person name="Sisneros N.B."/>
            <person name="Smith C.D."/>
            <person name="Smith T.F."/>
            <person name="Spieth J."/>
            <person name="Stage D.E."/>
            <person name="Stark A."/>
            <person name="Stephan W."/>
            <person name="Strausberg R.L."/>
            <person name="Strempel S."/>
            <person name="Sturgill D."/>
            <person name="Sutton G."/>
            <person name="Sutton G.G."/>
            <person name="Tao W."/>
            <person name="Teichmann S."/>
            <person name="Tobari Y.N."/>
            <person name="Tomimura Y."/>
            <person name="Tsolas J.M."/>
            <person name="Valente V.L."/>
            <person name="Venter E."/>
            <person name="Venter J.C."/>
            <person name="Vicario S."/>
            <person name="Vieira F.G."/>
            <person name="Vilella A.J."/>
            <person name="Villasante A."/>
            <person name="Walenz B."/>
            <person name="Wang J."/>
            <person name="Wasserman M."/>
            <person name="Watts T."/>
            <person name="Wilson D."/>
            <person name="Wilson R.K."/>
            <person name="Wing R.A."/>
            <person name="Wolfner M.F."/>
            <person name="Wong A."/>
            <person name="Wong G.K."/>
            <person name="Wu C.I."/>
            <person name="Wu G."/>
            <person name="Yamamoto D."/>
            <person name="Yang H.P."/>
            <person name="Yang S.P."/>
            <person name="Yorke J.A."/>
            <person name="Yoshida K."/>
            <person name="Zdobnov E."/>
            <person name="Zhang P."/>
            <person name="Zhang Y."/>
            <person name="Zimin A.V."/>
            <person name="Baldwin J."/>
            <person name="Abdouelleil A."/>
            <person name="Abdulkadir J."/>
            <person name="Abebe A."/>
            <person name="Abera B."/>
            <person name="Abreu J."/>
            <person name="Acer S.C."/>
            <person name="Aftuck L."/>
            <person name="Alexander A."/>
            <person name="An P."/>
            <person name="Anderson E."/>
            <person name="Anderson S."/>
            <person name="Arachi H."/>
            <person name="Azer M."/>
            <person name="Bachantsang P."/>
            <person name="Barry A."/>
            <person name="Bayul T."/>
            <person name="Berlin A."/>
            <person name="Bessette D."/>
            <person name="Bloom T."/>
            <person name="Blye J."/>
            <person name="Boguslavskiy L."/>
            <person name="Bonnet C."/>
            <person name="Boukhgalter B."/>
            <person name="Bourzgui I."/>
            <person name="Brown A."/>
            <person name="Cahill P."/>
            <person name="Channer S."/>
            <person name="Cheshatsang Y."/>
            <person name="Chuda L."/>
            <person name="Citroen M."/>
            <person name="Collymore A."/>
            <person name="Cooke P."/>
            <person name="Costello M."/>
            <person name="D'Aco K."/>
            <person name="Daza R."/>
            <person name="De Haan G."/>
            <person name="DeGray S."/>
            <person name="DeMaso C."/>
            <person name="Dhargay N."/>
            <person name="Dooley K."/>
            <person name="Dooley E."/>
            <person name="Doricent M."/>
            <person name="Dorje P."/>
            <person name="Dorjee K."/>
            <person name="Dupes A."/>
            <person name="Elong R."/>
            <person name="Falk J."/>
            <person name="Farina A."/>
            <person name="Faro S."/>
            <person name="Ferguson D."/>
            <person name="Fisher S."/>
            <person name="Foley C.D."/>
            <person name="Franke A."/>
            <person name="Friedrich D."/>
            <person name="Gadbois L."/>
            <person name="Gearin G."/>
            <person name="Gearin C.R."/>
            <person name="Giannoukos G."/>
            <person name="Goode T."/>
            <person name="Graham J."/>
            <person name="Grandbois E."/>
            <person name="Grewal S."/>
            <person name="Gyaltsen K."/>
            <person name="Hafez N."/>
            <person name="Hagos B."/>
            <person name="Hall J."/>
            <person name="Henson C."/>
            <person name="Hollinger A."/>
            <person name="Honan T."/>
            <person name="Huard M.D."/>
            <person name="Hughes L."/>
            <person name="Hurhula B."/>
            <person name="Husby M.E."/>
            <person name="Kamat A."/>
            <person name="Kanga B."/>
            <person name="Kashin S."/>
            <person name="Khazanovich D."/>
            <person name="Kisner P."/>
            <person name="Lance K."/>
            <person name="Lara M."/>
            <person name="Lee W."/>
            <person name="Lennon N."/>
            <person name="Letendre F."/>
            <person name="LeVine R."/>
            <person name="Lipovsky A."/>
            <person name="Liu X."/>
            <person name="Liu J."/>
            <person name="Liu S."/>
            <person name="Lokyitsang T."/>
            <person name="Lokyitsang Y."/>
            <person name="Lubonja R."/>
            <person name="Lui A."/>
            <person name="MacDonald P."/>
            <person name="Magnisalis V."/>
            <person name="Maru K."/>
            <person name="Matthews C."/>
            <person name="McCusker W."/>
            <person name="McDonough S."/>
            <person name="Mehta T."/>
            <person name="Meldrim J."/>
            <person name="Meneus L."/>
            <person name="Mihai O."/>
            <person name="Mihalev A."/>
            <person name="Mihova T."/>
            <person name="Mittelman R."/>
            <person name="Mlenga V."/>
            <person name="Montmayeur A."/>
            <person name="Mulrain L."/>
            <person name="Navidi A."/>
            <person name="Naylor J."/>
            <person name="Negash T."/>
            <person name="Nguyen T."/>
            <person name="Nguyen N."/>
            <person name="Nicol R."/>
            <person name="Norbu C."/>
            <person name="Norbu N."/>
            <person name="Novod N."/>
            <person name="O'Neill B."/>
            <person name="Osman S."/>
            <person name="Markiewicz E."/>
            <person name="Oyono O.L."/>
            <person name="Patti C."/>
            <person name="Phunkhang P."/>
            <person name="Pierre F."/>
            <person name="Priest M."/>
            <person name="Raghuraman S."/>
            <person name="Rege F."/>
            <person name="Reyes R."/>
            <person name="Rise C."/>
            <person name="Rogov P."/>
            <person name="Ross K."/>
            <person name="Ryan E."/>
            <person name="Settipalli S."/>
            <person name="Shea T."/>
            <person name="Sherpa N."/>
            <person name="Shi L."/>
            <person name="Shih D."/>
            <person name="Sparrow T."/>
            <person name="Spaulding J."/>
            <person name="Stalker J."/>
            <person name="Stange-Thomann N."/>
            <person name="Stavropoulos S."/>
            <person name="Stone C."/>
            <person name="Strader C."/>
            <person name="Tesfaye S."/>
            <person name="Thomson T."/>
            <person name="Thoulutsang Y."/>
            <person name="Thoulutsang D."/>
            <person name="Topham K."/>
            <person name="Topping I."/>
            <person name="Tsamla T."/>
            <person name="Vassiliev H."/>
            <person name="Vo A."/>
            <person name="Wangchuk T."/>
            <person name="Wangdi T."/>
            <person name="Weiand M."/>
            <person name="Wilkinson J."/>
            <person name="Wilson A."/>
            <person name="Yadav S."/>
            <person name="Young G."/>
            <person name="Yu Q."/>
            <person name="Zembek L."/>
            <person name="Zhong D."/>
            <person name="Zimmer A."/>
            <person name="Zwirko Z."/>
            <person name="Jaffe D.B."/>
            <person name="Alvarez P."/>
            <person name="Brockman W."/>
            <person name="Butler J."/>
            <person name="Chin C."/>
            <person name="Gnerre S."/>
            <person name="Grabherr M."/>
            <person name="Kleber M."/>
            <person name="Mauceli E."/>
            <person name="MacCallum I."/>
        </authorList>
    </citation>
    <scope>NUCLEOTIDE SEQUENCE [LARGE SCALE GENOMIC DNA]</scope>
    <source>
        <strain evidence="6">Tucson 14030-0811.24</strain>
    </source>
</reference>
<dbReference type="InterPro" id="IPR000582">
    <property type="entry name" value="Acyl-CoA-binding_protein"/>
</dbReference>
<keyword evidence="3" id="KW-1133">Transmembrane helix</keyword>
<dbReference type="InterPro" id="IPR035984">
    <property type="entry name" value="Acyl-CoA-binding_sf"/>
</dbReference>
<name>B4MZZ7_DROWI</name>
<dbReference type="AlphaFoldDB" id="B4MZZ7"/>
<dbReference type="Gene3D" id="1.20.80.10">
    <property type="match status" value="1"/>
</dbReference>
<dbReference type="GO" id="GO:0160229">
    <property type="term" value="F:peroxisome-endoplasmic reticulum membrane tether activity"/>
    <property type="evidence" value="ECO:0007669"/>
    <property type="project" value="EnsemblMetazoa"/>
</dbReference>
<feature type="region of interest" description="Disordered" evidence="2">
    <location>
        <begin position="125"/>
        <end position="183"/>
    </location>
</feature>
<dbReference type="HOGENOM" id="CLU_034436_1_0_1"/>
<dbReference type="InterPro" id="IPR014352">
    <property type="entry name" value="FERM/acyl-CoA-bd_prot_sf"/>
</dbReference>
<dbReference type="GO" id="GO:0006631">
    <property type="term" value="P:fatty acid metabolic process"/>
    <property type="evidence" value="ECO:0007669"/>
    <property type="project" value="TreeGrafter"/>
</dbReference>
<protein>
    <recommendedName>
        <fullName evidence="4">ACB domain-containing protein</fullName>
    </recommendedName>
</protein>
<dbReference type="SMR" id="B4MZZ7"/>
<dbReference type="GO" id="GO:0005778">
    <property type="term" value="C:peroxisomal membrane"/>
    <property type="evidence" value="ECO:0007669"/>
    <property type="project" value="EnsemblMetazoa"/>
</dbReference>
<keyword evidence="1" id="KW-0446">Lipid-binding</keyword>
<dbReference type="InParanoid" id="B4MZZ7"/>
<dbReference type="STRING" id="7260.B4MZZ7"/>
<dbReference type="Pfam" id="PF00887">
    <property type="entry name" value="ACBP"/>
    <property type="match status" value="1"/>
</dbReference>
<dbReference type="PANTHER" id="PTHR23310:SF77">
    <property type="entry name" value="LD25952P"/>
    <property type="match status" value="1"/>
</dbReference>
<evidence type="ECO:0000256" key="3">
    <source>
        <dbReference type="SAM" id="Phobius"/>
    </source>
</evidence>
<keyword evidence="3" id="KW-0812">Transmembrane</keyword>
<evidence type="ECO:0000313" key="5">
    <source>
        <dbReference type="EMBL" id="EDW77932.1"/>
    </source>
</evidence>
<gene>
    <name evidence="5" type="primary">Dwil\GK24284</name>
    <name evidence="5" type="ORF">Dwil_GK24284</name>
</gene>
<sequence length="331" mass="36756">MAAIEERFQAAVNVIKGLPKNGPYQPSTGMMLKFYGLFKQATEGACEQKKPGFWDIVGKAKWDAWMSNRHLSKEQAMQRYVESLQEIIETMSFTENVQNFVGSLDGLGNINLDELELVSPGMKELAESHPNSPFHSRTNSPQHGSSCNGEDEAATIVDAGTTASLSSTPAEETSTLPKENGHISPAIVLTNGYSTANGKSSTYHDQSYTNNSSVAIVDPSDDEYDDPYDLSHELSQAISHNTDLLRQIQATIARMNNDVGTVQQRVCSLEQSLLELKNAQKAARGKGASQQQPAWWPFKQISPLWFAVLVLWPFLVRRFARMLQTSTERRR</sequence>
<dbReference type="PROSITE" id="PS51228">
    <property type="entry name" value="ACB_2"/>
    <property type="match status" value="1"/>
</dbReference>
<organism evidence="5 6">
    <name type="scientific">Drosophila willistoni</name>
    <name type="common">Fruit fly</name>
    <dbReference type="NCBI Taxonomy" id="7260"/>
    <lineage>
        <taxon>Eukaryota</taxon>
        <taxon>Metazoa</taxon>
        <taxon>Ecdysozoa</taxon>
        <taxon>Arthropoda</taxon>
        <taxon>Hexapoda</taxon>
        <taxon>Insecta</taxon>
        <taxon>Pterygota</taxon>
        <taxon>Neoptera</taxon>
        <taxon>Endopterygota</taxon>
        <taxon>Diptera</taxon>
        <taxon>Brachycera</taxon>
        <taxon>Muscomorpha</taxon>
        <taxon>Ephydroidea</taxon>
        <taxon>Drosophilidae</taxon>
        <taxon>Drosophila</taxon>
        <taxon>Sophophora</taxon>
    </lineage>
</organism>
<feature type="domain" description="ACB" evidence="4">
    <location>
        <begin position="4"/>
        <end position="93"/>
    </location>
</feature>
<dbReference type="FunFam" id="1.20.80.10:FF:000010">
    <property type="entry name" value="Acyl-CoA-binding domain-containing protein 5"/>
    <property type="match status" value="1"/>
</dbReference>